<dbReference type="InterPro" id="IPR029058">
    <property type="entry name" value="AB_hydrolase_fold"/>
</dbReference>
<evidence type="ECO:0000256" key="1">
    <source>
        <dbReference type="ARBA" id="ARBA00005964"/>
    </source>
</evidence>
<dbReference type="GO" id="GO:0016787">
    <property type="term" value="F:hydrolase activity"/>
    <property type="evidence" value="ECO:0007669"/>
    <property type="project" value="UniProtKB-KW"/>
</dbReference>
<dbReference type="InterPro" id="IPR050309">
    <property type="entry name" value="Type-B_Carboxylest/Lipase"/>
</dbReference>
<dbReference type="PROSITE" id="PS00941">
    <property type="entry name" value="CARBOXYLESTERASE_B_2"/>
    <property type="match status" value="1"/>
</dbReference>
<evidence type="ECO:0000256" key="2">
    <source>
        <dbReference type="ARBA" id="ARBA00022801"/>
    </source>
</evidence>
<dbReference type="Pfam" id="PF00135">
    <property type="entry name" value="COesterase"/>
    <property type="match status" value="1"/>
</dbReference>
<dbReference type="EMBL" id="JAPEVB010000007">
    <property type="protein sequence ID" value="KAJ4385619.1"/>
    <property type="molecule type" value="Genomic_DNA"/>
</dbReference>
<dbReference type="OrthoDB" id="408631at2759"/>
<evidence type="ECO:0000256" key="3">
    <source>
        <dbReference type="RuleBase" id="RU361235"/>
    </source>
</evidence>
<gene>
    <name evidence="5" type="ORF">N0V93_010048</name>
</gene>
<comment type="caution">
    <text evidence="5">The sequence shown here is derived from an EMBL/GenBank/DDBJ whole genome shotgun (WGS) entry which is preliminary data.</text>
</comment>
<keyword evidence="6" id="KW-1185">Reference proteome</keyword>
<protein>
    <recommendedName>
        <fullName evidence="3">Carboxylic ester hydrolase</fullName>
        <ecNumber evidence="3">3.1.1.-</ecNumber>
    </recommendedName>
</protein>
<dbReference type="SUPFAM" id="SSF53474">
    <property type="entry name" value="alpha/beta-Hydrolases"/>
    <property type="match status" value="1"/>
</dbReference>
<evidence type="ECO:0000313" key="5">
    <source>
        <dbReference type="EMBL" id="KAJ4385619.1"/>
    </source>
</evidence>
<dbReference type="Proteomes" id="UP001140453">
    <property type="component" value="Unassembled WGS sequence"/>
</dbReference>
<evidence type="ECO:0000259" key="4">
    <source>
        <dbReference type="Pfam" id="PF00135"/>
    </source>
</evidence>
<dbReference type="EC" id="3.1.1.-" evidence="3"/>
<keyword evidence="2 3" id="KW-0378">Hydrolase</keyword>
<name>A0A9W8YJM1_9PEZI</name>
<feature type="domain" description="Carboxylesterase type B" evidence="4">
    <location>
        <begin position="1"/>
        <end position="423"/>
    </location>
</feature>
<dbReference type="InterPro" id="IPR002018">
    <property type="entry name" value="CarbesteraseB"/>
</dbReference>
<dbReference type="InterPro" id="IPR019819">
    <property type="entry name" value="Carboxylesterase_B_CS"/>
</dbReference>
<dbReference type="PANTHER" id="PTHR11559">
    <property type="entry name" value="CARBOXYLESTERASE"/>
    <property type="match status" value="1"/>
</dbReference>
<evidence type="ECO:0000313" key="6">
    <source>
        <dbReference type="Proteomes" id="UP001140453"/>
    </source>
</evidence>
<dbReference type="PROSITE" id="PS00122">
    <property type="entry name" value="CARBOXYLESTERASE_B_1"/>
    <property type="match status" value="1"/>
</dbReference>
<comment type="similarity">
    <text evidence="1 3">Belongs to the type-B carboxylesterase/lipase family.</text>
</comment>
<accession>A0A9W8YJM1</accession>
<reference evidence="5" key="1">
    <citation type="submission" date="2022-10" db="EMBL/GenBank/DDBJ databases">
        <title>Tapping the CABI collections for fungal endophytes: first genome assemblies for Collariella, Neodidymelliopsis, Ascochyta clinopodiicola, Didymella pomorum, Didymosphaeria variabile, Neocosmospora piperis and Neocucurbitaria cava.</title>
        <authorList>
            <person name="Hill R."/>
        </authorList>
    </citation>
    <scope>NUCLEOTIDE SEQUENCE</scope>
    <source>
        <strain evidence="5">IMI 355082</strain>
    </source>
</reference>
<sequence>MSEDCLTLNVIRPSSAAANGSMLPVAVWIHGGGLYSGGSADPSTNLTNFVHQSELAGKPVVAVSLNYRLTAFGFLWGGSEAGSANNGLRDQRLALQWLQENVAAFGGDPNKVTIWGESSGALSVGKHLIAYGGRDDGLFRGAIMESGGMAEKWPYNVANATAYTEGLYRNLTEATGCAEADSSLECLRSLPLDELSTALNITDTPVYSGSGLGPWLTVVDGDFLQDGPTESLATGHFNSNVTIMYTALTDEASVFLFGSPVNTDEDFAAAIATAGADSETIAELMELYPNNNTVGLPAGYNPPENDTTYGLQYKRAVAFFTDAVETASRRLTVDTWAAAGGNAYSGRLNLIALGTSPALGAHHAAELPFVFNNVDDDAYDNEQLQAASLLMSRMWASFVADLDPNNHGLTGCPIWPLWNTTNANGVGTNFVVNADGTNSSVAYSEFDDYRLEGTKYINSIWHSQLNY</sequence>
<organism evidence="5 6">
    <name type="scientific">Gnomoniopsis smithogilvyi</name>
    <dbReference type="NCBI Taxonomy" id="1191159"/>
    <lineage>
        <taxon>Eukaryota</taxon>
        <taxon>Fungi</taxon>
        <taxon>Dikarya</taxon>
        <taxon>Ascomycota</taxon>
        <taxon>Pezizomycotina</taxon>
        <taxon>Sordariomycetes</taxon>
        <taxon>Sordariomycetidae</taxon>
        <taxon>Diaporthales</taxon>
        <taxon>Gnomoniaceae</taxon>
        <taxon>Gnomoniopsis</taxon>
    </lineage>
</organism>
<proteinExistence type="inferred from homology"/>
<dbReference type="AlphaFoldDB" id="A0A9W8YJM1"/>
<dbReference type="InterPro" id="IPR019826">
    <property type="entry name" value="Carboxylesterase_B_AS"/>
</dbReference>
<dbReference type="Gene3D" id="3.40.50.1820">
    <property type="entry name" value="alpha/beta hydrolase"/>
    <property type="match status" value="1"/>
</dbReference>